<comment type="caution">
    <text evidence="11">The sequence shown here is derived from an EMBL/GenBank/DDBJ whole genome shotgun (WGS) entry which is preliminary data.</text>
</comment>
<sequence length="153" mass="17592">MNFIVKTIDYITALNKWLAYAIAFLMMFVVSLFAITRSIGHPIIGDIELAQFIMVLLIVTSLAFTEKTDSHVSIDLIFDRFPRKMQALLIFLAQLLTAVFCFMICWSFIAKMNFGSNSSVLGIPFYPFRILLIIGFFAWGLEVLKKLFLNFKR</sequence>
<evidence type="ECO:0000256" key="6">
    <source>
        <dbReference type="ARBA" id="ARBA00022989"/>
    </source>
</evidence>
<proteinExistence type="inferred from homology"/>
<dbReference type="InterPro" id="IPR055348">
    <property type="entry name" value="DctQ"/>
</dbReference>
<dbReference type="GO" id="GO:0015740">
    <property type="term" value="P:C4-dicarboxylate transport"/>
    <property type="evidence" value="ECO:0007669"/>
    <property type="project" value="TreeGrafter"/>
</dbReference>
<feature type="transmembrane region" description="Helical" evidence="9">
    <location>
        <begin position="121"/>
        <end position="141"/>
    </location>
</feature>
<accession>A0A2U1JUY7</accession>
<keyword evidence="6 9" id="KW-1133">Transmembrane helix</keyword>
<protein>
    <recommendedName>
        <fullName evidence="10">Tripartite ATP-independent periplasmic transporters DctQ component domain-containing protein</fullName>
    </recommendedName>
</protein>
<feature type="transmembrane region" description="Helical" evidence="9">
    <location>
        <begin position="85"/>
        <end position="109"/>
    </location>
</feature>
<keyword evidence="4" id="KW-0997">Cell inner membrane</keyword>
<keyword evidence="5 9" id="KW-0812">Transmembrane</keyword>
<dbReference type="RefSeq" id="WP_116555574.1">
    <property type="nucleotide sequence ID" value="NZ_QCZG01000034.1"/>
</dbReference>
<keyword evidence="2" id="KW-0813">Transport</keyword>
<evidence type="ECO:0000313" key="12">
    <source>
        <dbReference type="Proteomes" id="UP000245998"/>
    </source>
</evidence>
<dbReference type="GO" id="GO:0005886">
    <property type="term" value="C:plasma membrane"/>
    <property type="evidence" value="ECO:0007669"/>
    <property type="project" value="UniProtKB-SubCell"/>
</dbReference>
<evidence type="ECO:0000256" key="7">
    <source>
        <dbReference type="ARBA" id="ARBA00023136"/>
    </source>
</evidence>
<evidence type="ECO:0000256" key="4">
    <source>
        <dbReference type="ARBA" id="ARBA00022519"/>
    </source>
</evidence>
<evidence type="ECO:0000256" key="5">
    <source>
        <dbReference type="ARBA" id="ARBA00022692"/>
    </source>
</evidence>
<evidence type="ECO:0000256" key="9">
    <source>
        <dbReference type="SAM" id="Phobius"/>
    </source>
</evidence>
<evidence type="ECO:0000259" key="10">
    <source>
        <dbReference type="Pfam" id="PF04290"/>
    </source>
</evidence>
<evidence type="ECO:0000256" key="2">
    <source>
        <dbReference type="ARBA" id="ARBA00022448"/>
    </source>
</evidence>
<gene>
    <name evidence="11" type="ORF">DCC39_14270</name>
</gene>
<evidence type="ECO:0000256" key="3">
    <source>
        <dbReference type="ARBA" id="ARBA00022475"/>
    </source>
</evidence>
<dbReference type="GO" id="GO:0022857">
    <property type="term" value="F:transmembrane transporter activity"/>
    <property type="evidence" value="ECO:0007669"/>
    <property type="project" value="TreeGrafter"/>
</dbReference>
<dbReference type="EMBL" id="QCZG01000034">
    <property type="protein sequence ID" value="PWA08769.1"/>
    <property type="molecule type" value="Genomic_DNA"/>
</dbReference>
<feature type="transmembrane region" description="Helical" evidence="9">
    <location>
        <begin position="17"/>
        <end position="35"/>
    </location>
</feature>
<keyword evidence="7 9" id="KW-0472">Membrane</keyword>
<comment type="similarity">
    <text evidence="8">Belongs to the TRAP transporter small permease family.</text>
</comment>
<comment type="subcellular location">
    <subcellularLocation>
        <location evidence="1">Cell inner membrane</location>
        <topology evidence="1">Multi-pass membrane protein</topology>
    </subcellularLocation>
</comment>
<keyword evidence="3" id="KW-1003">Cell membrane</keyword>
<name>A0A2U1JUY7_9BACI</name>
<feature type="transmembrane region" description="Helical" evidence="9">
    <location>
        <begin position="47"/>
        <end position="65"/>
    </location>
</feature>
<dbReference type="PANTHER" id="PTHR35011">
    <property type="entry name" value="2,3-DIKETO-L-GULONATE TRAP TRANSPORTER SMALL PERMEASE PROTEIN YIAM"/>
    <property type="match status" value="1"/>
</dbReference>
<keyword evidence="12" id="KW-1185">Reference proteome</keyword>
<reference evidence="11 12" key="1">
    <citation type="submission" date="2018-04" db="EMBL/GenBank/DDBJ databases">
        <title>Camelliibacillus theae gen. nov., sp. nov., isolated from Pu'er tea.</title>
        <authorList>
            <person name="Niu L."/>
        </authorList>
    </citation>
    <scope>NUCLEOTIDE SEQUENCE [LARGE SCALE GENOMIC DNA]</scope>
    <source>
        <strain evidence="11 12">T8</strain>
    </source>
</reference>
<evidence type="ECO:0000256" key="8">
    <source>
        <dbReference type="ARBA" id="ARBA00038436"/>
    </source>
</evidence>
<dbReference type="Pfam" id="PF04290">
    <property type="entry name" value="DctQ"/>
    <property type="match status" value="1"/>
</dbReference>
<feature type="domain" description="Tripartite ATP-independent periplasmic transporters DctQ component" evidence="10">
    <location>
        <begin position="26"/>
        <end position="152"/>
    </location>
</feature>
<dbReference type="OrthoDB" id="2883568at2"/>
<dbReference type="Proteomes" id="UP000245998">
    <property type="component" value="Unassembled WGS sequence"/>
</dbReference>
<dbReference type="AlphaFoldDB" id="A0A2U1JUY7"/>
<dbReference type="PANTHER" id="PTHR35011:SF2">
    <property type="entry name" value="2,3-DIKETO-L-GULONATE TRAP TRANSPORTER SMALL PERMEASE PROTEIN YIAM"/>
    <property type="match status" value="1"/>
</dbReference>
<evidence type="ECO:0000256" key="1">
    <source>
        <dbReference type="ARBA" id="ARBA00004429"/>
    </source>
</evidence>
<dbReference type="InterPro" id="IPR007387">
    <property type="entry name" value="TRAP_DctQ"/>
</dbReference>
<evidence type="ECO:0000313" key="11">
    <source>
        <dbReference type="EMBL" id="PWA08769.1"/>
    </source>
</evidence>
<organism evidence="11 12">
    <name type="scientific">Pueribacillus theae</name>
    <dbReference type="NCBI Taxonomy" id="2171751"/>
    <lineage>
        <taxon>Bacteria</taxon>
        <taxon>Bacillati</taxon>
        <taxon>Bacillota</taxon>
        <taxon>Bacilli</taxon>
        <taxon>Bacillales</taxon>
        <taxon>Bacillaceae</taxon>
        <taxon>Pueribacillus</taxon>
    </lineage>
</organism>